<dbReference type="GO" id="GO:0006869">
    <property type="term" value="P:lipid transport"/>
    <property type="evidence" value="ECO:0007669"/>
    <property type="project" value="InterPro"/>
</dbReference>
<feature type="coiled-coil region" evidence="2">
    <location>
        <begin position="280"/>
        <end position="307"/>
    </location>
</feature>
<dbReference type="InterPro" id="IPR008405">
    <property type="entry name" value="ApoL"/>
</dbReference>
<comment type="similarity">
    <text evidence="1">Belongs to the apolipoprotein L family.</text>
</comment>
<keyword evidence="4" id="KW-1185">Reference proteome</keyword>
<keyword evidence="2" id="KW-0175">Coiled coil</keyword>
<dbReference type="Ensembl" id="ENSNGAT00000002260.1">
    <property type="protein sequence ID" value="ENSNGAP00000002131.1"/>
    <property type="gene ID" value="ENSNGAG00000001674.1"/>
</dbReference>
<dbReference type="PANTHER" id="PTHR14096:SF27">
    <property type="entry name" value="APOLIPOPROTEIN L2"/>
    <property type="match status" value="1"/>
</dbReference>
<reference evidence="3" key="1">
    <citation type="submission" date="2025-08" db="UniProtKB">
        <authorList>
            <consortium name="Ensembl"/>
        </authorList>
    </citation>
    <scope>IDENTIFICATION</scope>
</reference>
<evidence type="ECO:0008006" key="5">
    <source>
        <dbReference type="Google" id="ProtNLM"/>
    </source>
</evidence>
<evidence type="ECO:0000256" key="2">
    <source>
        <dbReference type="SAM" id="Coils"/>
    </source>
</evidence>
<evidence type="ECO:0000313" key="4">
    <source>
        <dbReference type="Proteomes" id="UP000694381"/>
    </source>
</evidence>
<dbReference type="AlphaFoldDB" id="A0A8C6W209"/>
<proteinExistence type="inferred from homology"/>
<accession>A0A8C6W209</accession>
<dbReference type="Pfam" id="PF05461">
    <property type="entry name" value="ApoL"/>
    <property type="match status" value="1"/>
</dbReference>
<sequence>MDPVLQKDSLSHALDLCCFRNEEAVLYKAVKELIELMATEDKVRLQRELQEQKRFLDAFPRLKRDLVEIIRQLHALADHIDEVHKGCTISNVVTDATSTASGFLGILGLVLAPMTVGGSLVLSTTGFGLGAVATLTGVATAIVEERSRQSNEAEARRLVSLAMNIMKEVIAMGKITCKLSTGTYYVIKNLKTFRQHVYAIRMARANPQVVADARTLMTNGRISAQRATHVQNTFKGTALAMTKKARIRGIATASIFLALDVYNLVRDSMLLYDGTKTETAETLREVAQKLEEKLRELVQIHRSLQLNSMMPLLKQYSSEWR</sequence>
<dbReference type="Proteomes" id="UP000694381">
    <property type="component" value="Unassembled WGS sequence"/>
</dbReference>
<dbReference type="GO" id="GO:0008289">
    <property type="term" value="F:lipid binding"/>
    <property type="evidence" value="ECO:0007669"/>
    <property type="project" value="InterPro"/>
</dbReference>
<dbReference type="OMA" id="INIHAME"/>
<dbReference type="PANTHER" id="PTHR14096">
    <property type="entry name" value="APOLIPOPROTEIN L"/>
    <property type="match status" value="1"/>
</dbReference>
<protein>
    <recommendedName>
        <fullName evidence="5">Apolipoprotein L3</fullName>
    </recommendedName>
</protein>
<dbReference type="GO" id="GO:0016020">
    <property type="term" value="C:membrane"/>
    <property type="evidence" value="ECO:0007669"/>
    <property type="project" value="TreeGrafter"/>
</dbReference>
<dbReference type="GO" id="GO:0042157">
    <property type="term" value="P:lipoprotein metabolic process"/>
    <property type="evidence" value="ECO:0007669"/>
    <property type="project" value="InterPro"/>
</dbReference>
<evidence type="ECO:0000313" key="3">
    <source>
        <dbReference type="Ensembl" id="ENSNGAP00000002131.1"/>
    </source>
</evidence>
<name>A0A8C6W209_NANGA</name>
<dbReference type="GeneTree" id="ENSGT01030000234599"/>
<reference evidence="3" key="2">
    <citation type="submission" date="2025-09" db="UniProtKB">
        <authorList>
            <consortium name="Ensembl"/>
        </authorList>
    </citation>
    <scope>IDENTIFICATION</scope>
</reference>
<organism evidence="3 4">
    <name type="scientific">Nannospalax galili</name>
    <name type="common">Northern Israeli blind subterranean mole rat</name>
    <name type="synonym">Spalax galili</name>
    <dbReference type="NCBI Taxonomy" id="1026970"/>
    <lineage>
        <taxon>Eukaryota</taxon>
        <taxon>Metazoa</taxon>
        <taxon>Chordata</taxon>
        <taxon>Craniata</taxon>
        <taxon>Vertebrata</taxon>
        <taxon>Euteleostomi</taxon>
        <taxon>Mammalia</taxon>
        <taxon>Eutheria</taxon>
        <taxon>Euarchontoglires</taxon>
        <taxon>Glires</taxon>
        <taxon>Rodentia</taxon>
        <taxon>Myomorpha</taxon>
        <taxon>Muroidea</taxon>
        <taxon>Spalacidae</taxon>
        <taxon>Spalacinae</taxon>
        <taxon>Nannospalax</taxon>
    </lineage>
</organism>
<evidence type="ECO:0000256" key="1">
    <source>
        <dbReference type="ARBA" id="ARBA00010090"/>
    </source>
</evidence>
<dbReference type="GO" id="GO:0005576">
    <property type="term" value="C:extracellular region"/>
    <property type="evidence" value="ECO:0007669"/>
    <property type="project" value="InterPro"/>
</dbReference>